<dbReference type="Pfam" id="PF13692">
    <property type="entry name" value="Glyco_trans_1_4"/>
    <property type="match status" value="1"/>
</dbReference>
<dbReference type="EMBL" id="JACWZY010000005">
    <property type="protein sequence ID" value="MBD2700696.1"/>
    <property type="molecule type" value="Genomic_DNA"/>
</dbReference>
<dbReference type="SUPFAM" id="SSF53756">
    <property type="entry name" value="UDP-Glycosyltransferase/glycogen phosphorylase"/>
    <property type="match status" value="1"/>
</dbReference>
<sequence>MRILIVCSGNAPTFDFRKHQAFIYDQVEALKQLDLTLTFDYFFINGKGFTGYLSCLTKLTEKLKSQAYDCIHAHVALSGMLANLQRRVPVITTFHGSDINLPKSRIIAALVDALSRKTVYISSQLARKALYANKEKQAIVPCGIDFDLFIPRNKVQSRQQLGFSLHKKYVLFSAGFNVPIKNYPLAKSAIELLDDESVELLELTNYTREEVALMFSAVDVALMTSFSEGSPQFVKEALACNCPVVSTDVGDVQAVMGEVAGCYVTSYDPIDVAAKIRCVLASKNPISARAHVQRFDNRLIAEQIRSIYYQLNSTAQPLLKQEGLT</sequence>
<dbReference type="PANTHER" id="PTHR45947:SF3">
    <property type="entry name" value="SULFOQUINOVOSYL TRANSFERASE SQD2"/>
    <property type="match status" value="1"/>
</dbReference>
<dbReference type="GO" id="GO:0016757">
    <property type="term" value="F:glycosyltransferase activity"/>
    <property type="evidence" value="ECO:0007669"/>
    <property type="project" value="TreeGrafter"/>
</dbReference>
<evidence type="ECO:0000313" key="3">
    <source>
        <dbReference type="Proteomes" id="UP000598820"/>
    </source>
</evidence>
<protein>
    <submittedName>
        <fullName evidence="2">Glycosyltransferase</fullName>
    </submittedName>
</protein>
<dbReference type="PANTHER" id="PTHR45947">
    <property type="entry name" value="SULFOQUINOVOSYL TRANSFERASE SQD2"/>
    <property type="match status" value="1"/>
</dbReference>
<dbReference type="Gene3D" id="3.40.50.2000">
    <property type="entry name" value="Glycogen Phosphorylase B"/>
    <property type="match status" value="3"/>
</dbReference>
<dbReference type="RefSeq" id="WP_190886551.1">
    <property type="nucleotide sequence ID" value="NZ_JACWZY010000005.1"/>
</dbReference>
<dbReference type="InterPro" id="IPR028098">
    <property type="entry name" value="Glyco_trans_4-like_N"/>
</dbReference>
<name>A0A926XVU8_9BACT</name>
<reference evidence="2" key="1">
    <citation type="submission" date="2020-09" db="EMBL/GenBank/DDBJ databases">
        <authorList>
            <person name="Kim M.K."/>
        </authorList>
    </citation>
    <scope>NUCLEOTIDE SEQUENCE</scope>
    <source>
        <strain evidence="2">BT702</strain>
    </source>
</reference>
<comment type="caution">
    <text evidence="2">The sequence shown here is derived from an EMBL/GenBank/DDBJ whole genome shotgun (WGS) entry which is preliminary data.</text>
</comment>
<organism evidence="2 3">
    <name type="scientific">Spirosoma profusum</name>
    <dbReference type="NCBI Taxonomy" id="2771354"/>
    <lineage>
        <taxon>Bacteria</taxon>
        <taxon>Pseudomonadati</taxon>
        <taxon>Bacteroidota</taxon>
        <taxon>Cytophagia</taxon>
        <taxon>Cytophagales</taxon>
        <taxon>Cytophagaceae</taxon>
        <taxon>Spirosoma</taxon>
    </lineage>
</organism>
<dbReference type="InterPro" id="IPR050194">
    <property type="entry name" value="Glycosyltransferase_grp1"/>
</dbReference>
<evidence type="ECO:0000313" key="2">
    <source>
        <dbReference type="EMBL" id="MBD2700696.1"/>
    </source>
</evidence>
<dbReference type="Proteomes" id="UP000598820">
    <property type="component" value="Unassembled WGS sequence"/>
</dbReference>
<evidence type="ECO:0000259" key="1">
    <source>
        <dbReference type="Pfam" id="PF13439"/>
    </source>
</evidence>
<gene>
    <name evidence="2" type="ORF">IC229_08615</name>
</gene>
<keyword evidence="3" id="KW-1185">Reference proteome</keyword>
<proteinExistence type="predicted"/>
<dbReference type="Pfam" id="PF13439">
    <property type="entry name" value="Glyco_transf_4"/>
    <property type="match status" value="1"/>
</dbReference>
<feature type="domain" description="Glycosyltransferase subfamily 4-like N-terminal" evidence="1">
    <location>
        <begin position="41"/>
        <end position="147"/>
    </location>
</feature>
<dbReference type="AlphaFoldDB" id="A0A926XVU8"/>
<accession>A0A926XVU8</accession>